<dbReference type="Pfam" id="PF12799">
    <property type="entry name" value="LRR_4"/>
    <property type="match status" value="1"/>
</dbReference>
<dbReference type="GO" id="GO:0043531">
    <property type="term" value="F:ADP binding"/>
    <property type="evidence" value="ECO:0007669"/>
    <property type="project" value="InterPro"/>
</dbReference>
<keyword evidence="4" id="KW-0520">NAD</keyword>
<dbReference type="SUPFAM" id="SSF52200">
    <property type="entry name" value="Toll/Interleukin receptor TIR domain"/>
    <property type="match status" value="1"/>
</dbReference>
<dbReference type="InterPro" id="IPR036390">
    <property type="entry name" value="WH_DNA-bd_sf"/>
</dbReference>
<dbReference type="SUPFAM" id="SSF46785">
    <property type="entry name" value="Winged helix' DNA-binding domain"/>
    <property type="match status" value="1"/>
</dbReference>
<evidence type="ECO:0000256" key="3">
    <source>
        <dbReference type="ARBA" id="ARBA00022821"/>
    </source>
</evidence>
<dbReference type="PANTHER" id="PTHR11017">
    <property type="entry name" value="LEUCINE-RICH REPEAT-CONTAINING PROTEIN"/>
    <property type="match status" value="1"/>
</dbReference>
<reference evidence="6 7" key="1">
    <citation type="submission" date="2024-04" db="EMBL/GenBank/DDBJ databases">
        <title>The reference genome of an endangered Asteraceae, Deinandra increscens subsp. villosa, native to the Central Coast of California.</title>
        <authorList>
            <person name="Guilliams M."/>
            <person name="Hasenstab-Lehman K."/>
            <person name="Meyer R."/>
            <person name="Mcevoy S."/>
        </authorList>
    </citation>
    <scope>NUCLEOTIDE SEQUENCE [LARGE SCALE GENOMIC DNA]</scope>
    <source>
        <tissue evidence="6">Leaf</tissue>
    </source>
</reference>
<dbReference type="GO" id="GO:0006952">
    <property type="term" value="P:defense response"/>
    <property type="evidence" value="ECO:0007669"/>
    <property type="project" value="UniProtKB-KW"/>
</dbReference>
<dbReference type="Gene3D" id="3.80.10.10">
    <property type="entry name" value="Ribonuclease Inhibitor"/>
    <property type="match status" value="2"/>
</dbReference>
<keyword evidence="1" id="KW-0433">Leucine-rich repeat</keyword>
<dbReference type="GO" id="GO:0007165">
    <property type="term" value="P:signal transduction"/>
    <property type="evidence" value="ECO:0007669"/>
    <property type="project" value="InterPro"/>
</dbReference>
<dbReference type="InterPro" id="IPR044974">
    <property type="entry name" value="Disease_R_plants"/>
</dbReference>
<organism evidence="6 7">
    <name type="scientific">Deinandra increscens subsp. villosa</name>
    <dbReference type="NCBI Taxonomy" id="3103831"/>
    <lineage>
        <taxon>Eukaryota</taxon>
        <taxon>Viridiplantae</taxon>
        <taxon>Streptophyta</taxon>
        <taxon>Embryophyta</taxon>
        <taxon>Tracheophyta</taxon>
        <taxon>Spermatophyta</taxon>
        <taxon>Magnoliopsida</taxon>
        <taxon>eudicotyledons</taxon>
        <taxon>Gunneridae</taxon>
        <taxon>Pentapetalae</taxon>
        <taxon>asterids</taxon>
        <taxon>campanulids</taxon>
        <taxon>Asterales</taxon>
        <taxon>Asteraceae</taxon>
        <taxon>Asteroideae</taxon>
        <taxon>Heliantheae alliance</taxon>
        <taxon>Madieae</taxon>
        <taxon>Madiinae</taxon>
        <taxon>Deinandra</taxon>
    </lineage>
</organism>
<dbReference type="InterPro" id="IPR001611">
    <property type="entry name" value="Leu-rich_rpt"/>
</dbReference>
<accession>A0AAP0H344</accession>
<protein>
    <recommendedName>
        <fullName evidence="5">TIR domain-containing protein</fullName>
    </recommendedName>
</protein>
<dbReference type="SMART" id="SM00255">
    <property type="entry name" value="TIR"/>
    <property type="match status" value="1"/>
</dbReference>
<keyword evidence="2" id="KW-0677">Repeat</keyword>
<evidence type="ECO:0000256" key="4">
    <source>
        <dbReference type="ARBA" id="ARBA00023027"/>
    </source>
</evidence>
<dbReference type="InterPro" id="IPR000157">
    <property type="entry name" value="TIR_dom"/>
</dbReference>
<dbReference type="InterPro" id="IPR035897">
    <property type="entry name" value="Toll_tir_struct_dom_sf"/>
</dbReference>
<dbReference type="PROSITE" id="PS51450">
    <property type="entry name" value="LRR"/>
    <property type="match status" value="1"/>
</dbReference>
<dbReference type="InterPro" id="IPR032675">
    <property type="entry name" value="LRR_dom_sf"/>
</dbReference>
<keyword evidence="7" id="KW-1185">Reference proteome</keyword>
<dbReference type="InterPro" id="IPR025875">
    <property type="entry name" value="Leu-rich_rpt_4"/>
</dbReference>
<dbReference type="Pfam" id="PF01582">
    <property type="entry name" value="TIR"/>
    <property type="match status" value="1"/>
</dbReference>
<proteinExistence type="predicted"/>
<dbReference type="PRINTS" id="PR00364">
    <property type="entry name" value="DISEASERSIST"/>
</dbReference>
<dbReference type="Gene3D" id="3.40.50.300">
    <property type="entry name" value="P-loop containing nucleotide triphosphate hydrolases"/>
    <property type="match status" value="1"/>
</dbReference>
<dbReference type="Pfam" id="PF00931">
    <property type="entry name" value="NB-ARC"/>
    <property type="match status" value="1"/>
</dbReference>
<evidence type="ECO:0000256" key="1">
    <source>
        <dbReference type="ARBA" id="ARBA00022614"/>
    </source>
</evidence>
<dbReference type="InterPro" id="IPR027417">
    <property type="entry name" value="P-loop_NTPase"/>
</dbReference>
<dbReference type="Pfam" id="PF23282">
    <property type="entry name" value="WHD_ROQ1"/>
    <property type="match status" value="1"/>
</dbReference>
<evidence type="ECO:0000313" key="6">
    <source>
        <dbReference type="EMBL" id="KAK9070934.1"/>
    </source>
</evidence>
<feature type="domain" description="TIR" evidence="5">
    <location>
        <begin position="10"/>
        <end position="190"/>
    </location>
</feature>
<dbReference type="AlphaFoldDB" id="A0AAP0H344"/>
<evidence type="ECO:0000259" key="5">
    <source>
        <dbReference type="PROSITE" id="PS50104"/>
    </source>
</evidence>
<dbReference type="InterPro" id="IPR042197">
    <property type="entry name" value="Apaf_helical"/>
</dbReference>
<dbReference type="PROSITE" id="PS50104">
    <property type="entry name" value="TIR"/>
    <property type="match status" value="1"/>
</dbReference>
<comment type="caution">
    <text evidence="6">The sequence shown here is derived from an EMBL/GenBank/DDBJ whole genome shotgun (WGS) entry which is preliminary data.</text>
</comment>
<dbReference type="Gene3D" id="3.40.50.10140">
    <property type="entry name" value="Toll/interleukin-1 receptor homology (TIR) domain"/>
    <property type="match status" value="1"/>
</dbReference>
<dbReference type="PANTHER" id="PTHR11017:SF305">
    <property type="entry name" value="TMV RESISTANCE PROTEIN N-LIKE"/>
    <property type="match status" value="1"/>
</dbReference>
<dbReference type="FunFam" id="3.40.50.10140:FF:000007">
    <property type="entry name" value="Disease resistance protein (TIR-NBS-LRR class)"/>
    <property type="match status" value="1"/>
</dbReference>
<dbReference type="Proteomes" id="UP001408789">
    <property type="component" value="Unassembled WGS sequence"/>
</dbReference>
<keyword evidence="3" id="KW-0611">Plant defense</keyword>
<dbReference type="Gene3D" id="1.10.8.430">
    <property type="entry name" value="Helical domain of apoptotic protease-activating factors"/>
    <property type="match status" value="1"/>
</dbReference>
<dbReference type="InterPro" id="IPR058192">
    <property type="entry name" value="WHD_ROQ1-like"/>
</dbReference>
<name>A0AAP0H344_9ASTR</name>
<dbReference type="SUPFAM" id="SSF52540">
    <property type="entry name" value="P-loop containing nucleoside triphosphate hydrolases"/>
    <property type="match status" value="1"/>
</dbReference>
<dbReference type="EMBL" id="JBCNJP010000011">
    <property type="protein sequence ID" value="KAK9070934.1"/>
    <property type="molecule type" value="Genomic_DNA"/>
</dbReference>
<dbReference type="SUPFAM" id="SSF52058">
    <property type="entry name" value="L domain-like"/>
    <property type="match status" value="1"/>
</dbReference>
<gene>
    <name evidence="6" type="ORF">SSX86_009502</name>
</gene>
<sequence length="869" mass="98917">MTTTTTTSGFSYDVFLSFRSEDTRNTFTDYLYAALKQAGIRTFRDNDAMDRGKLLDPELKKAIRESAISIIVFSRNYASSKWCLDEVLTIIEEQERLFSKHEVVPVFYHVDPNDVRNQTGSFKEAFDKYDDMIEVAETTDSQKKIEWLEKVEAWRVSLKKAGNLTGMVLDNDRPEAEFITKIINIIRKKLNYNLLYVDDKLVGIQSHVDRIESWLQDPSPEATILVIHGMGGIGKTTLSKCIYNSNCKEYDVSCFLANIHETSNHHNGLLRLQTQLLSTILRSEKEEVIWNLDEGIMKVANALCNKKVLLVLDDITTSQQLLALLGPQQFYPGSKVIITTRHKWLLSAFNGHPRAHTVRKLGFEASNHLFSMYAFHRDHPIEPYIVQTEHVVEHCGGLPLALKVMGSLLNGKTIDVWKDVTRKLEAIPNSKIQKLLQISYDTLEDTEDKDLFLHVACFFVGKDKEFIVKLLAECDLYPEDGIQNLKDRCLLSIEDGRVMMHQLVKKMGQEVVRQESPKDLGKRSRLWNHQDSYNVLRENEGTRKVEGFLLDMRRIRGINSTSIVTKDNIRKHSFEDFGVPTIHGNKENFKVEAIEKMKNLMLLQLDYATFSGSYKKLPKKLRWLRWHGFSLKIIPSDVPLQKLVVLDLRYSKLKEVWDGFKVVGSLKILNLSYSLKLIKTPDFGGLPSLESLLLKGCISLTQVSESIRYLERLTLLNISGCISLTDVPCLPTFLVSLKMNGCSNLGGFGKVKCLDSFSPSTLLRYMNVSGCNLFDNSFPEDWSNLFSLKYLNISRNHITSLPGCVKSLPSLEKLYASECSHLRSVQDVPTSVTLLNIIDTVSLEMVQPIENLDVTIFAVNCEKLRAVEG</sequence>
<evidence type="ECO:0000313" key="7">
    <source>
        <dbReference type="Proteomes" id="UP001408789"/>
    </source>
</evidence>
<dbReference type="InterPro" id="IPR002182">
    <property type="entry name" value="NB-ARC"/>
</dbReference>
<evidence type="ECO:0000256" key="2">
    <source>
        <dbReference type="ARBA" id="ARBA00022737"/>
    </source>
</evidence>